<feature type="non-terminal residue" evidence="1">
    <location>
        <position position="528"/>
    </location>
</feature>
<sequence>MDDSDFEQSDHYDSLFDDIDDDLFNGISDDALLPTAAVNIRSDRDAPSRNPDSLEAGLSPTYQRFSAVARHPLASIGKTAGSVSNADPDLLAPDSAPSYATGRSPTPPDGTEERLPFPLEWTSDGLRVAARSSEIQKVLLATLSESVDEHEFVRRLQDREDVEIREGVDLLIAGMLQQQREERVYAQTLQRAISLLITTRAMRFSLHQRFTALVDKSASQELQVVIPTNTRATPSHETDEQVVHRVWGTDFRERLGLEPNAGLFRPLTRLAGYAETLNQNVHSLARYLKRYMKLRTQTPRKGQRKVITKGDIDSLANDLRQVIRNSRRDYNSVVTRGNISMLTQLEPVRKDNNPSAANQPDSENQDTPNNPFKANVTDVFGMPVDMPILSAQLPEIDTFYKKYSISADHRTDWVPVPKSHLRFQPARGAPLIQPVSLELWRLAANIAGYAHDGSYRYDRDNDLHVQHSRLLSYHSDEHAAYHRRNFGNNVLLRNQDNEGSYPHFQPSIAGCLTRIGVNPELEYEKIAE</sequence>
<proteinExistence type="predicted"/>
<dbReference type="Proteomes" id="UP001227268">
    <property type="component" value="Unassembled WGS sequence"/>
</dbReference>
<evidence type="ECO:0000313" key="2">
    <source>
        <dbReference type="Proteomes" id="UP001227268"/>
    </source>
</evidence>
<reference evidence="1" key="1">
    <citation type="submission" date="2023-04" db="EMBL/GenBank/DDBJ databases">
        <title>Draft Genome sequencing of Naganishia species isolated from polar environments using Oxford Nanopore Technology.</title>
        <authorList>
            <person name="Leo P."/>
            <person name="Venkateswaran K."/>
        </authorList>
    </citation>
    <scope>NUCLEOTIDE SEQUENCE</scope>
    <source>
        <strain evidence="1">MNA-CCFEE 5423</strain>
    </source>
</reference>
<gene>
    <name evidence="1" type="ORF">QFC21_004418</name>
</gene>
<dbReference type="EMBL" id="JASBWT010000014">
    <property type="protein sequence ID" value="KAJ9098770.1"/>
    <property type="molecule type" value="Genomic_DNA"/>
</dbReference>
<organism evidence="1 2">
    <name type="scientific">Naganishia friedmannii</name>
    <dbReference type="NCBI Taxonomy" id="89922"/>
    <lineage>
        <taxon>Eukaryota</taxon>
        <taxon>Fungi</taxon>
        <taxon>Dikarya</taxon>
        <taxon>Basidiomycota</taxon>
        <taxon>Agaricomycotina</taxon>
        <taxon>Tremellomycetes</taxon>
        <taxon>Filobasidiales</taxon>
        <taxon>Filobasidiaceae</taxon>
        <taxon>Naganishia</taxon>
    </lineage>
</organism>
<comment type="caution">
    <text evidence="1">The sequence shown here is derived from an EMBL/GenBank/DDBJ whole genome shotgun (WGS) entry which is preliminary data.</text>
</comment>
<name>A0ACC2VH89_9TREE</name>
<accession>A0ACC2VH89</accession>
<keyword evidence="2" id="KW-1185">Reference proteome</keyword>
<evidence type="ECO:0000313" key="1">
    <source>
        <dbReference type="EMBL" id="KAJ9098770.1"/>
    </source>
</evidence>
<protein>
    <submittedName>
        <fullName evidence="1">Uncharacterized protein</fullName>
    </submittedName>
</protein>